<keyword evidence="1" id="KW-0812">Transmembrane</keyword>
<dbReference type="AlphaFoldDB" id="A0A0K8R956"/>
<proteinExistence type="evidence at transcript level"/>
<keyword evidence="1" id="KW-1133">Transmembrane helix</keyword>
<sequence length="66" mass="7441">MDLLFNFVIGGLTIITSCGSVYIICRYDAKNTRVGSTSTHLPSNTQSFETLRFFTSTFRYKFSPGM</sequence>
<organism evidence="2">
    <name type="scientific">Ixodes ricinus</name>
    <name type="common">Common tick</name>
    <name type="synonym">Acarus ricinus</name>
    <dbReference type="NCBI Taxonomy" id="34613"/>
    <lineage>
        <taxon>Eukaryota</taxon>
        <taxon>Metazoa</taxon>
        <taxon>Ecdysozoa</taxon>
        <taxon>Arthropoda</taxon>
        <taxon>Chelicerata</taxon>
        <taxon>Arachnida</taxon>
        <taxon>Acari</taxon>
        <taxon>Parasitiformes</taxon>
        <taxon>Ixodida</taxon>
        <taxon>Ixodoidea</taxon>
        <taxon>Ixodidae</taxon>
        <taxon>Ixodinae</taxon>
        <taxon>Ixodes</taxon>
    </lineage>
</organism>
<dbReference type="EMBL" id="GADI01006794">
    <property type="protein sequence ID" value="JAA67014.1"/>
    <property type="molecule type" value="mRNA"/>
</dbReference>
<keyword evidence="1" id="KW-0472">Membrane</keyword>
<reference evidence="2" key="1">
    <citation type="submission" date="2012-12" db="EMBL/GenBank/DDBJ databases">
        <title>Identification and characterization of a phenylalanine ammonia-lyase gene family in Isatis indigotica Fort.</title>
        <authorList>
            <person name="Liu Q."/>
            <person name="Chen J."/>
            <person name="Zhou X."/>
            <person name="Di P."/>
            <person name="Xiao Y."/>
            <person name="Xuan H."/>
            <person name="Zhang L."/>
            <person name="Chen W."/>
        </authorList>
    </citation>
    <scope>NUCLEOTIDE SEQUENCE</scope>
    <source>
        <tissue evidence="2">Salivary gland</tissue>
    </source>
</reference>
<evidence type="ECO:0000256" key="1">
    <source>
        <dbReference type="SAM" id="Phobius"/>
    </source>
</evidence>
<feature type="transmembrane region" description="Helical" evidence="1">
    <location>
        <begin position="6"/>
        <end position="25"/>
    </location>
</feature>
<accession>A0A0K8R956</accession>
<name>A0A0K8R956_IXORI</name>
<protein>
    <submittedName>
        <fullName evidence="2">Uncharacterized protein</fullName>
    </submittedName>
</protein>
<evidence type="ECO:0000313" key="2">
    <source>
        <dbReference type="EMBL" id="JAA67014.1"/>
    </source>
</evidence>